<dbReference type="RefSeq" id="WP_185142400.1">
    <property type="nucleotide sequence ID" value="NZ_JACJVP010000012.1"/>
</dbReference>
<name>A0A7X0VF50_9BACL</name>
<feature type="transmembrane region" description="Helical" evidence="1">
    <location>
        <begin position="36"/>
        <end position="55"/>
    </location>
</feature>
<feature type="transmembrane region" description="Helical" evidence="1">
    <location>
        <begin position="12"/>
        <end position="30"/>
    </location>
</feature>
<evidence type="ECO:0000313" key="3">
    <source>
        <dbReference type="Proteomes" id="UP000547209"/>
    </source>
</evidence>
<dbReference type="AlphaFoldDB" id="A0A7X0VF50"/>
<protein>
    <submittedName>
        <fullName evidence="2">Uncharacterized protein</fullName>
    </submittedName>
</protein>
<accession>A0A7X0VF50</accession>
<dbReference type="Proteomes" id="UP000547209">
    <property type="component" value="Unassembled WGS sequence"/>
</dbReference>
<keyword evidence="1" id="KW-0812">Transmembrane</keyword>
<evidence type="ECO:0000256" key="1">
    <source>
        <dbReference type="SAM" id="Phobius"/>
    </source>
</evidence>
<sequence>MNLDFEAWKQFAVDHWVVIVIAVVALFVILNVVKTVLKWVLVAAIVIGVFVYGGVTVNDLKEVGTQAIDKAKGAIEDEAAKAMAKEAEEATYTLNADHTFTVKSPNLELHGVPNSGEVEVKFRGASLGTWKMEGAVRKLVEAARQSSQ</sequence>
<dbReference type="EMBL" id="JACJVP010000012">
    <property type="protein sequence ID" value="MBB6670913.1"/>
    <property type="molecule type" value="Genomic_DNA"/>
</dbReference>
<keyword evidence="1" id="KW-0472">Membrane</keyword>
<reference evidence="2 3" key="1">
    <citation type="submission" date="2020-08" db="EMBL/GenBank/DDBJ databases">
        <title>Cohnella phylogeny.</title>
        <authorList>
            <person name="Dunlap C."/>
        </authorList>
    </citation>
    <scope>NUCLEOTIDE SEQUENCE [LARGE SCALE GENOMIC DNA]</scope>
    <source>
        <strain evidence="2 3">DSM 28246</strain>
    </source>
</reference>
<keyword evidence="1" id="KW-1133">Transmembrane helix</keyword>
<organism evidence="2 3">
    <name type="scientific">Cohnella nanjingensis</name>
    <dbReference type="NCBI Taxonomy" id="1387779"/>
    <lineage>
        <taxon>Bacteria</taxon>
        <taxon>Bacillati</taxon>
        <taxon>Bacillota</taxon>
        <taxon>Bacilli</taxon>
        <taxon>Bacillales</taxon>
        <taxon>Paenibacillaceae</taxon>
        <taxon>Cohnella</taxon>
    </lineage>
</organism>
<keyword evidence="3" id="KW-1185">Reference proteome</keyword>
<proteinExistence type="predicted"/>
<evidence type="ECO:0000313" key="2">
    <source>
        <dbReference type="EMBL" id="MBB6670913.1"/>
    </source>
</evidence>
<comment type="caution">
    <text evidence="2">The sequence shown here is derived from an EMBL/GenBank/DDBJ whole genome shotgun (WGS) entry which is preliminary data.</text>
</comment>
<gene>
    <name evidence="2" type="ORF">H7C19_09455</name>
</gene>